<dbReference type="EMBL" id="JACHMQ010000001">
    <property type="protein sequence ID" value="MBB6398915.1"/>
    <property type="molecule type" value="Genomic_DNA"/>
</dbReference>
<evidence type="ECO:0000259" key="4">
    <source>
        <dbReference type="PROSITE" id="PS50949"/>
    </source>
</evidence>
<keyword evidence="6" id="KW-1185">Reference proteome</keyword>
<dbReference type="GO" id="GO:0045892">
    <property type="term" value="P:negative regulation of DNA-templated transcription"/>
    <property type="evidence" value="ECO:0007669"/>
    <property type="project" value="TreeGrafter"/>
</dbReference>
<dbReference type="RefSeq" id="WP_185030352.1">
    <property type="nucleotide sequence ID" value="NZ_JACHMQ010000001.1"/>
</dbReference>
<gene>
    <name evidence="5" type="ORF">BKA00_005829</name>
</gene>
<evidence type="ECO:0000313" key="5">
    <source>
        <dbReference type="EMBL" id="MBB6398915.1"/>
    </source>
</evidence>
<dbReference type="PANTHER" id="PTHR44846:SF1">
    <property type="entry name" value="MANNOSYL-D-GLYCERATE TRANSPORT_METABOLISM SYSTEM REPRESSOR MNGR-RELATED"/>
    <property type="match status" value="1"/>
</dbReference>
<name>A0A7X0G3R5_9ACTN</name>
<dbReference type="GO" id="GO:0003677">
    <property type="term" value="F:DNA binding"/>
    <property type="evidence" value="ECO:0007669"/>
    <property type="project" value="UniProtKB-KW"/>
</dbReference>
<dbReference type="InterPro" id="IPR036388">
    <property type="entry name" value="WH-like_DNA-bd_sf"/>
</dbReference>
<keyword evidence="1" id="KW-0805">Transcription regulation</keyword>
<feature type="domain" description="HTH gntR-type" evidence="4">
    <location>
        <begin position="9"/>
        <end position="77"/>
    </location>
</feature>
<dbReference type="SUPFAM" id="SSF46785">
    <property type="entry name" value="Winged helix' DNA-binding domain"/>
    <property type="match status" value="1"/>
</dbReference>
<evidence type="ECO:0000313" key="6">
    <source>
        <dbReference type="Proteomes" id="UP000546324"/>
    </source>
</evidence>
<evidence type="ECO:0000256" key="1">
    <source>
        <dbReference type="ARBA" id="ARBA00023015"/>
    </source>
</evidence>
<proteinExistence type="predicted"/>
<dbReference type="Pfam" id="PF00392">
    <property type="entry name" value="GntR"/>
    <property type="match status" value="1"/>
</dbReference>
<dbReference type="InterPro" id="IPR050679">
    <property type="entry name" value="Bact_HTH_transcr_reg"/>
</dbReference>
<dbReference type="CDD" id="cd07377">
    <property type="entry name" value="WHTH_GntR"/>
    <property type="match status" value="1"/>
</dbReference>
<dbReference type="PRINTS" id="PR00035">
    <property type="entry name" value="HTHGNTR"/>
</dbReference>
<keyword evidence="2 5" id="KW-0238">DNA-binding</keyword>
<accession>A0A7X0G3R5</accession>
<dbReference type="AlphaFoldDB" id="A0A7X0G3R5"/>
<dbReference type="PROSITE" id="PS50949">
    <property type="entry name" value="HTH_GNTR"/>
    <property type="match status" value="1"/>
</dbReference>
<evidence type="ECO:0000256" key="2">
    <source>
        <dbReference type="ARBA" id="ARBA00023125"/>
    </source>
</evidence>
<sequence length="85" mass="9268">MAYEFLGPEPIYRQIAAILRARIADGAYRPGYAIPSTSALCEEFGVTHRTVRAATRLLVDEGLLVGAVGRGMFVSRPEDRQDAGE</sequence>
<reference evidence="5 6" key="1">
    <citation type="submission" date="2020-08" db="EMBL/GenBank/DDBJ databases">
        <title>Sequencing the genomes of 1000 actinobacteria strains.</title>
        <authorList>
            <person name="Klenk H.-P."/>
        </authorList>
    </citation>
    <scope>NUCLEOTIDE SEQUENCE [LARGE SCALE GENOMIC DNA]</scope>
    <source>
        <strain evidence="5 6">DSM 43675</strain>
    </source>
</reference>
<keyword evidence="3" id="KW-0804">Transcription</keyword>
<dbReference type="PANTHER" id="PTHR44846">
    <property type="entry name" value="MANNOSYL-D-GLYCERATE TRANSPORT/METABOLISM SYSTEM REPRESSOR MNGR-RELATED"/>
    <property type="match status" value="1"/>
</dbReference>
<dbReference type="InterPro" id="IPR000524">
    <property type="entry name" value="Tscrpt_reg_HTH_GntR"/>
</dbReference>
<dbReference type="GO" id="GO:0003700">
    <property type="term" value="F:DNA-binding transcription factor activity"/>
    <property type="evidence" value="ECO:0007669"/>
    <property type="project" value="InterPro"/>
</dbReference>
<evidence type="ECO:0000256" key="3">
    <source>
        <dbReference type="ARBA" id="ARBA00023163"/>
    </source>
</evidence>
<dbReference type="Proteomes" id="UP000546324">
    <property type="component" value="Unassembled WGS sequence"/>
</dbReference>
<comment type="caution">
    <text evidence="5">The sequence shown here is derived from an EMBL/GenBank/DDBJ whole genome shotgun (WGS) entry which is preliminary data.</text>
</comment>
<dbReference type="Gene3D" id="1.10.10.10">
    <property type="entry name" value="Winged helix-like DNA-binding domain superfamily/Winged helix DNA-binding domain"/>
    <property type="match status" value="1"/>
</dbReference>
<organism evidence="5 6">
    <name type="scientific">Actinomadura coerulea</name>
    <dbReference type="NCBI Taxonomy" id="46159"/>
    <lineage>
        <taxon>Bacteria</taxon>
        <taxon>Bacillati</taxon>
        <taxon>Actinomycetota</taxon>
        <taxon>Actinomycetes</taxon>
        <taxon>Streptosporangiales</taxon>
        <taxon>Thermomonosporaceae</taxon>
        <taxon>Actinomadura</taxon>
    </lineage>
</organism>
<protein>
    <submittedName>
        <fullName evidence="5">DNA-binding GntR family transcriptional regulator</fullName>
    </submittedName>
</protein>
<dbReference type="InterPro" id="IPR036390">
    <property type="entry name" value="WH_DNA-bd_sf"/>
</dbReference>
<dbReference type="SMART" id="SM00345">
    <property type="entry name" value="HTH_GNTR"/>
    <property type="match status" value="1"/>
</dbReference>